<evidence type="ECO:0000313" key="3">
    <source>
        <dbReference type="EMBL" id="QPE05320.1"/>
    </source>
</evidence>
<evidence type="ECO:0000256" key="1">
    <source>
        <dbReference type="SAM" id="Coils"/>
    </source>
</evidence>
<organism evidence="3 4">
    <name type="scientific">Microbacterium schleiferi</name>
    <dbReference type="NCBI Taxonomy" id="69362"/>
    <lineage>
        <taxon>Bacteria</taxon>
        <taxon>Bacillati</taxon>
        <taxon>Actinomycetota</taxon>
        <taxon>Actinomycetes</taxon>
        <taxon>Micrococcales</taxon>
        <taxon>Microbacteriaceae</taxon>
        <taxon>Microbacterium</taxon>
    </lineage>
</organism>
<keyword evidence="1" id="KW-0175">Coiled coil</keyword>
<dbReference type="KEGG" id="msf:IT882_04425"/>
<feature type="coiled-coil region" evidence="1">
    <location>
        <begin position="32"/>
        <end position="59"/>
    </location>
</feature>
<dbReference type="AlphaFoldDB" id="A0A7S8MZA1"/>
<keyword evidence="2" id="KW-0472">Membrane</keyword>
<proteinExistence type="predicted"/>
<sequence>MIIDIPPGWALVAAAVAAGILTILGSIVIWWLRQLEKRSDTQEARIAAQDARIQKLEARDRKSWIYIQSLILFAHTHAPGIRLPDPPDGWMEDD</sequence>
<dbReference type="Proteomes" id="UP000594480">
    <property type="component" value="Chromosome"/>
</dbReference>
<gene>
    <name evidence="3" type="ORF">IT882_04425</name>
</gene>
<dbReference type="RefSeq" id="WP_195693337.1">
    <property type="nucleotide sequence ID" value="NZ_CP064760.1"/>
</dbReference>
<feature type="transmembrane region" description="Helical" evidence="2">
    <location>
        <begin position="12"/>
        <end position="32"/>
    </location>
</feature>
<keyword evidence="2" id="KW-1133">Transmembrane helix</keyword>
<protein>
    <submittedName>
        <fullName evidence="3">Uncharacterized protein</fullName>
    </submittedName>
</protein>
<evidence type="ECO:0000256" key="2">
    <source>
        <dbReference type="SAM" id="Phobius"/>
    </source>
</evidence>
<name>A0A7S8MZA1_9MICO</name>
<accession>A0A7S8MZA1</accession>
<keyword evidence="4" id="KW-1185">Reference proteome</keyword>
<dbReference type="EMBL" id="CP064760">
    <property type="protein sequence ID" value="QPE05320.1"/>
    <property type="molecule type" value="Genomic_DNA"/>
</dbReference>
<keyword evidence="2" id="KW-0812">Transmembrane</keyword>
<reference evidence="3 4" key="1">
    <citation type="submission" date="2020-11" db="EMBL/GenBank/DDBJ databases">
        <title>Amino acid is mineralized and recycled by bacteria in oceanic microbiome.</title>
        <authorList>
            <person name="Zheng L.Y."/>
        </authorList>
    </citation>
    <scope>NUCLEOTIDE SEQUENCE [LARGE SCALE GENOMIC DNA]</scope>
    <source>
        <strain evidence="3 4">A32-1</strain>
    </source>
</reference>
<evidence type="ECO:0000313" key="4">
    <source>
        <dbReference type="Proteomes" id="UP000594480"/>
    </source>
</evidence>